<evidence type="ECO:0000313" key="2">
    <source>
        <dbReference type="EMBL" id="MPM02695.1"/>
    </source>
</evidence>
<name>A0A644WFR6_9ZZZZ</name>
<dbReference type="Pfam" id="PF20388">
    <property type="entry name" value="DUF6683"/>
    <property type="match status" value="1"/>
</dbReference>
<reference evidence="2" key="1">
    <citation type="submission" date="2019-08" db="EMBL/GenBank/DDBJ databases">
        <authorList>
            <person name="Kucharzyk K."/>
            <person name="Murdoch R.W."/>
            <person name="Higgins S."/>
            <person name="Loffler F."/>
        </authorList>
    </citation>
    <scope>NUCLEOTIDE SEQUENCE</scope>
</reference>
<evidence type="ECO:0000256" key="1">
    <source>
        <dbReference type="SAM" id="MobiDB-lite"/>
    </source>
</evidence>
<feature type="compositionally biased region" description="Polar residues" evidence="1">
    <location>
        <begin position="71"/>
        <end position="97"/>
    </location>
</feature>
<organism evidence="2">
    <name type="scientific">bioreactor metagenome</name>
    <dbReference type="NCBI Taxonomy" id="1076179"/>
    <lineage>
        <taxon>unclassified sequences</taxon>
        <taxon>metagenomes</taxon>
        <taxon>ecological metagenomes</taxon>
    </lineage>
</organism>
<sequence length="260" mass="28125">MRPALSSSKGDGLMMKKTAVLVFLLLFLAGAGEGAGWYNMYTGGVWNNPGSCLIDTMIYNKTKANAALKNMQKNQSQAARPQKKPQQVPQARPTTYRPSGKPSPVPAALARTLTDRKADRDTMTAFFKEALANYGDYARQAKRPNDLGLAMAFFFGVCIGITTDNQVDDPAIFATARQMDTVLAEQTGVASAPDAKKEEMAHTLACLATFALAGVTQAEEEGNSEGAESFRELARQSMSEVFGIDVNNTRMDHSGLRLLD</sequence>
<feature type="region of interest" description="Disordered" evidence="1">
    <location>
        <begin position="70"/>
        <end position="106"/>
    </location>
</feature>
<dbReference type="AlphaFoldDB" id="A0A644WFR6"/>
<protein>
    <submittedName>
        <fullName evidence="2">Uncharacterized protein</fullName>
    </submittedName>
</protein>
<dbReference type="InterPro" id="IPR046505">
    <property type="entry name" value="DUF6683"/>
</dbReference>
<comment type="caution">
    <text evidence="2">The sequence shown here is derived from an EMBL/GenBank/DDBJ whole genome shotgun (WGS) entry which is preliminary data.</text>
</comment>
<proteinExistence type="predicted"/>
<gene>
    <name evidence="2" type="ORF">SDC9_48950</name>
</gene>
<accession>A0A644WFR6</accession>
<dbReference type="EMBL" id="VSSQ01000889">
    <property type="protein sequence ID" value="MPM02695.1"/>
    <property type="molecule type" value="Genomic_DNA"/>
</dbReference>